<evidence type="ECO:0000256" key="7">
    <source>
        <dbReference type="ARBA" id="ARBA00023098"/>
    </source>
</evidence>
<dbReference type="EMBL" id="QICS01000008">
    <property type="protein sequence ID" value="PXV88340.1"/>
    <property type="molecule type" value="Genomic_DNA"/>
</dbReference>
<evidence type="ECO:0000256" key="3">
    <source>
        <dbReference type="ARBA" id="ARBA00022723"/>
    </source>
</evidence>
<dbReference type="EMBL" id="NOKA02000124">
    <property type="protein sequence ID" value="RDY26971.1"/>
    <property type="molecule type" value="Genomic_DNA"/>
</dbReference>
<name>A0A255I9M5_9FIRM</name>
<dbReference type="Proteomes" id="UP000247523">
    <property type="component" value="Unassembled WGS sequence"/>
</dbReference>
<dbReference type="CDD" id="cd08175">
    <property type="entry name" value="G1PDH"/>
    <property type="match status" value="1"/>
</dbReference>
<evidence type="ECO:0000256" key="4">
    <source>
        <dbReference type="ARBA" id="ARBA00022857"/>
    </source>
</evidence>
<dbReference type="InterPro" id="IPR032837">
    <property type="entry name" value="G1PDH"/>
</dbReference>
<proteinExistence type="predicted"/>
<dbReference type="AlphaFoldDB" id="A0A255I9M5"/>
<dbReference type="RefSeq" id="WP_094378259.1">
    <property type="nucleotide sequence ID" value="NZ_NOKA02000124.1"/>
</dbReference>
<keyword evidence="8" id="KW-0594">Phospholipid biosynthesis</keyword>
<keyword evidence="6" id="KW-0520">NAD</keyword>
<keyword evidence="2" id="KW-0444">Lipid biosynthesis</keyword>
<gene>
    <name evidence="10" type="ORF">C8E03_10863</name>
    <name evidence="11" type="ORF">CG710_021235</name>
</gene>
<keyword evidence="3" id="KW-0479">Metal-binding</keyword>
<dbReference type="GO" id="GO:0016614">
    <property type="term" value="F:oxidoreductase activity, acting on CH-OH group of donors"/>
    <property type="evidence" value="ECO:0007669"/>
    <property type="project" value="InterPro"/>
</dbReference>
<keyword evidence="5" id="KW-0560">Oxidoreductase</keyword>
<dbReference type="PANTHER" id="PTHR43616:SF5">
    <property type="entry name" value="GLYCEROL DEHYDROGENASE 1"/>
    <property type="match status" value="1"/>
</dbReference>
<evidence type="ECO:0000256" key="9">
    <source>
        <dbReference type="ARBA" id="ARBA00023264"/>
    </source>
</evidence>
<dbReference type="Proteomes" id="UP000216411">
    <property type="component" value="Unassembled WGS sequence"/>
</dbReference>
<organism evidence="10 13">
    <name type="scientific">Lachnotalea glycerini</name>
    <dbReference type="NCBI Taxonomy" id="1763509"/>
    <lineage>
        <taxon>Bacteria</taxon>
        <taxon>Bacillati</taxon>
        <taxon>Bacillota</taxon>
        <taxon>Clostridia</taxon>
        <taxon>Lachnospirales</taxon>
        <taxon>Lachnospiraceae</taxon>
        <taxon>Lachnotalea</taxon>
    </lineage>
</organism>
<evidence type="ECO:0000256" key="5">
    <source>
        <dbReference type="ARBA" id="ARBA00023002"/>
    </source>
</evidence>
<reference evidence="11" key="3">
    <citation type="submission" date="2018-07" db="EMBL/GenBank/DDBJ databases">
        <authorList>
            <person name="Quirk P.G."/>
            <person name="Krulwich T.A."/>
        </authorList>
    </citation>
    <scope>NUCLEOTIDE SEQUENCE</scope>
    <source>
        <strain evidence="11">CCRI-19302</strain>
    </source>
</reference>
<reference evidence="11 12" key="1">
    <citation type="journal article" date="2017" name="Genome Announc.">
        <title>Draft Genome Sequence of a Sporulating and Motile Strain of Lachnotalea glycerini Isolated from Water in Quebec City, Canada.</title>
        <authorList>
            <person name="Maheux A.F."/>
            <person name="Boudreau D.K."/>
            <person name="Berube E."/>
            <person name="Boissinot M."/>
            <person name="Raymond F."/>
            <person name="Brodeur S."/>
            <person name="Corbeil J."/>
            <person name="Isabel S."/>
            <person name="Omar R.F."/>
            <person name="Bergeron M.G."/>
        </authorList>
    </citation>
    <scope>NUCLEOTIDE SEQUENCE [LARGE SCALE GENOMIC DNA]</scope>
    <source>
        <strain evidence="11 12">CCRI-19302</strain>
    </source>
</reference>
<comment type="caution">
    <text evidence="10">The sequence shown here is derived from an EMBL/GenBank/DDBJ whole genome shotgun (WGS) entry which is preliminary data.</text>
</comment>
<evidence type="ECO:0000313" key="12">
    <source>
        <dbReference type="Proteomes" id="UP000216411"/>
    </source>
</evidence>
<dbReference type="Pfam" id="PF13685">
    <property type="entry name" value="Fe-ADH_2"/>
    <property type="match status" value="1"/>
</dbReference>
<evidence type="ECO:0000256" key="1">
    <source>
        <dbReference type="ARBA" id="ARBA00022490"/>
    </source>
</evidence>
<evidence type="ECO:0000313" key="13">
    <source>
        <dbReference type="Proteomes" id="UP000247523"/>
    </source>
</evidence>
<keyword evidence="7" id="KW-0443">Lipid metabolism</keyword>
<dbReference type="GO" id="GO:0008654">
    <property type="term" value="P:phospholipid biosynthetic process"/>
    <property type="evidence" value="ECO:0007669"/>
    <property type="project" value="UniProtKB-KW"/>
</dbReference>
<accession>A0A255I9M5</accession>
<evidence type="ECO:0000256" key="2">
    <source>
        <dbReference type="ARBA" id="ARBA00022516"/>
    </source>
</evidence>
<evidence type="ECO:0000313" key="11">
    <source>
        <dbReference type="EMBL" id="RDY26971.1"/>
    </source>
</evidence>
<evidence type="ECO:0000313" key="10">
    <source>
        <dbReference type="EMBL" id="PXV88340.1"/>
    </source>
</evidence>
<keyword evidence="4" id="KW-0521">NADP</keyword>
<dbReference type="GO" id="GO:0005829">
    <property type="term" value="C:cytosol"/>
    <property type="evidence" value="ECO:0007669"/>
    <property type="project" value="TreeGrafter"/>
</dbReference>
<keyword evidence="9" id="KW-1208">Phospholipid metabolism</keyword>
<dbReference type="InterPro" id="IPR016205">
    <property type="entry name" value="Glycerol_DH"/>
</dbReference>
<dbReference type="SUPFAM" id="SSF56796">
    <property type="entry name" value="Dehydroquinate synthase-like"/>
    <property type="match status" value="1"/>
</dbReference>
<dbReference type="OrthoDB" id="9763580at2"/>
<keyword evidence="1" id="KW-0963">Cytoplasm</keyword>
<dbReference type="PANTHER" id="PTHR43616">
    <property type="entry name" value="GLYCEROL DEHYDROGENASE"/>
    <property type="match status" value="1"/>
</dbReference>
<evidence type="ECO:0000256" key="8">
    <source>
        <dbReference type="ARBA" id="ARBA00023209"/>
    </source>
</evidence>
<dbReference type="Gene3D" id="3.40.50.1970">
    <property type="match status" value="1"/>
</dbReference>
<keyword evidence="12" id="KW-1185">Reference proteome</keyword>
<dbReference type="GO" id="GO:0046872">
    <property type="term" value="F:metal ion binding"/>
    <property type="evidence" value="ECO:0007669"/>
    <property type="project" value="UniProtKB-KW"/>
</dbReference>
<evidence type="ECO:0000256" key="6">
    <source>
        <dbReference type="ARBA" id="ARBA00023027"/>
    </source>
</evidence>
<protein>
    <submittedName>
        <fullName evidence="10">Glycerol-1-phosphate dehydrogenase [NAD(P)+]</fullName>
    </submittedName>
    <submittedName>
        <fullName evidence="11">sn-glycerol-1-phosphate dehydrogenase</fullName>
    </submittedName>
</protein>
<sequence length="440" mass="49305">MDIRNWNDYLNTDIECNCGKTHRCDIDKIIIEEGAISKLSEIIMSGFYHNTCVVCDSTTEEAAGRLVYQELRSNLIQFEPIILRDKEPIADEKSIGDILVHIAPKCDLIIAVGSGTINDLCKFISYKMGIDYIIVATAPSMDGYASNVSALIVNHLKCTYEVGRPKAIIADTNILAEAPFAMITAGVGDILGKYVCLADWKLSNIVTGEYYCCFVEALVRDSLEMVVAAISKINERDKDAITAIMEALVLSGIAMSYIGNSRPASGSEHHLSHFWELSFLQSNRPCALHGTKVAVGTVIALKLYERLNVNSFRCDCLSAPNFNEEKWKESINKVYGLAAKEVIELEESVHKNSNDEVQLRRDAIYKHSNEIHMLIDKLPDSEEIKQLLDSIFAPYLPKQIQVDDELVSNAILYAKELRNRYGILQLLFDIDELEKFALYN</sequence>
<dbReference type="Gene3D" id="1.20.1090.10">
    <property type="entry name" value="Dehydroquinate synthase-like - alpha domain"/>
    <property type="match status" value="1"/>
</dbReference>
<reference evidence="10 13" key="2">
    <citation type="submission" date="2018-05" db="EMBL/GenBank/DDBJ databases">
        <title>Genomic Encyclopedia of Type Strains, Phase IV (KMG-IV): sequencing the most valuable type-strain genomes for metagenomic binning, comparative biology and taxonomic classification.</title>
        <authorList>
            <person name="Goeker M."/>
        </authorList>
    </citation>
    <scope>NUCLEOTIDE SEQUENCE [LARGE SCALE GENOMIC DNA]</scope>
    <source>
        <strain evidence="10 13">DSM 28816</strain>
    </source>
</reference>